<dbReference type="InterPro" id="IPR001757">
    <property type="entry name" value="P_typ_ATPase"/>
</dbReference>
<dbReference type="GO" id="GO:0016887">
    <property type="term" value="F:ATP hydrolysis activity"/>
    <property type="evidence" value="ECO:0007669"/>
    <property type="project" value="InterPro"/>
</dbReference>
<dbReference type="AlphaFoldDB" id="A0A098BMZ0"/>
<dbReference type="Gene3D" id="2.70.150.10">
    <property type="entry name" value="Calcium-transporting ATPase, cytoplasmic transduction domain A"/>
    <property type="match status" value="1"/>
</dbReference>
<dbReference type="SUPFAM" id="SSF81665">
    <property type="entry name" value="Calcium ATPase, transmembrane domain M"/>
    <property type="match status" value="1"/>
</dbReference>
<keyword evidence="4" id="KW-1133">Transmembrane helix</keyword>
<name>A0A098BMZ0_9NOCA</name>
<dbReference type="GO" id="GO:0019829">
    <property type="term" value="F:ATPase-coupled monoatomic cation transmembrane transporter activity"/>
    <property type="evidence" value="ECO:0007669"/>
    <property type="project" value="InterPro"/>
</dbReference>
<dbReference type="SUPFAM" id="SSF81653">
    <property type="entry name" value="Calcium ATPase, transduction domain A"/>
    <property type="match status" value="1"/>
</dbReference>
<reference evidence="7 8" key="1">
    <citation type="journal article" date="2014" name="Genome Announc.">
        <title>Draft Genome Sequence of Propane- and Butane-Oxidizing Actinobacterium Rhodococcus ruber IEGM 231.</title>
        <authorList>
            <person name="Ivshina I.B."/>
            <person name="Kuyukina M.S."/>
            <person name="Krivoruchko A.V."/>
            <person name="Barbe V."/>
            <person name="Fischer C."/>
        </authorList>
    </citation>
    <scope>NUCLEOTIDE SEQUENCE [LARGE SCALE GENOMIC DNA]</scope>
</reference>
<dbReference type="InterPro" id="IPR059000">
    <property type="entry name" value="ATPase_P-type_domA"/>
</dbReference>
<organism evidence="7 8">
    <name type="scientific">Rhodococcus ruber</name>
    <dbReference type="NCBI Taxonomy" id="1830"/>
    <lineage>
        <taxon>Bacteria</taxon>
        <taxon>Bacillati</taxon>
        <taxon>Actinomycetota</taxon>
        <taxon>Actinomycetes</taxon>
        <taxon>Mycobacteriales</taxon>
        <taxon>Nocardiaceae</taxon>
        <taxon>Rhodococcus</taxon>
    </lineage>
</organism>
<evidence type="ECO:0000256" key="5">
    <source>
        <dbReference type="ARBA" id="ARBA00023136"/>
    </source>
</evidence>
<comment type="similarity">
    <text evidence="2">Belongs to the cation transport ATPase (P-type) (TC 3.A.3) family. Type IB subfamily.</text>
</comment>
<dbReference type="EC" id="3.6.3.3" evidence="7"/>
<gene>
    <name evidence="7" type="ORF">RHRU231_600022</name>
</gene>
<evidence type="ECO:0000256" key="2">
    <source>
        <dbReference type="ARBA" id="ARBA00006024"/>
    </source>
</evidence>
<dbReference type="InterPro" id="IPR027256">
    <property type="entry name" value="P-typ_ATPase_IB"/>
</dbReference>
<dbReference type="NCBIfam" id="TIGR01494">
    <property type="entry name" value="ATPase_P-type"/>
    <property type="match status" value="1"/>
</dbReference>
<sequence>MWKRLLTGLATAAFMAGFVALAVEWPFAGWLFVVSLVAGGVPVALAALRDLSRRKITINLLVTVAAVGALYLGQIIEAAAVMFFFALAEAFEVFGEARSRKAVSALLDRTPETAQLQEGGEMPIDRVRPGTVVVIRPGDTIGLDGVVVAGQSSVDEAAITGESVPKEKFPGETVFAGTLNQNGYLEVEVTHEAGSSVLARIITLVEQAQKSRPPMQDFLDRFASYYIPAAVGAAVLIAVVPPLVGGQPFGAWVTRALILLVLACPDALVVSAPVAVAAAIGGASKKGLLIKGGRYLEVLSKVGVFAFDKTGLGEQWNSRWR</sequence>
<evidence type="ECO:0000256" key="4">
    <source>
        <dbReference type="ARBA" id="ARBA00022989"/>
    </source>
</evidence>
<dbReference type="FunFam" id="2.70.150.10:FF:000002">
    <property type="entry name" value="Copper-transporting ATPase 1, putative"/>
    <property type="match status" value="1"/>
</dbReference>
<dbReference type="InterPro" id="IPR051014">
    <property type="entry name" value="Cation_Transport_ATPase_IB"/>
</dbReference>
<protein>
    <submittedName>
        <fullName evidence="7">Putative cadmium-transporting ATPase</fullName>
        <ecNumber evidence="7">3.6.3.3</ecNumber>
    </submittedName>
</protein>
<dbReference type="OrthoDB" id="9760802at2"/>
<proteinExistence type="inferred from homology"/>
<dbReference type="PRINTS" id="PR00941">
    <property type="entry name" value="CDATPASE"/>
</dbReference>
<keyword evidence="5" id="KW-0472">Membrane</keyword>
<dbReference type="PANTHER" id="PTHR48085:SF5">
    <property type="entry name" value="CADMIUM_ZINC-TRANSPORTING ATPASE HMA4-RELATED"/>
    <property type="match status" value="1"/>
</dbReference>
<dbReference type="GO" id="GO:0005524">
    <property type="term" value="F:ATP binding"/>
    <property type="evidence" value="ECO:0007669"/>
    <property type="project" value="InterPro"/>
</dbReference>
<evidence type="ECO:0000313" key="7">
    <source>
        <dbReference type="EMBL" id="CDZ90089.1"/>
    </source>
</evidence>
<dbReference type="Proteomes" id="UP000042997">
    <property type="component" value="Unassembled WGS sequence"/>
</dbReference>
<evidence type="ECO:0000256" key="1">
    <source>
        <dbReference type="ARBA" id="ARBA00004651"/>
    </source>
</evidence>
<keyword evidence="7" id="KW-0378">Hydrolase</keyword>
<dbReference type="InterPro" id="IPR023298">
    <property type="entry name" value="ATPase_P-typ_TM_dom_sf"/>
</dbReference>
<keyword evidence="3" id="KW-0812">Transmembrane</keyword>
<dbReference type="Pfam" id="PF00122">
    <property type="entry name" value="E1-E2_ATPase"/>
    <property type="match status" value="1"/>
</dbReference>
<feature type="domain" description="P-type ATPase A" evidence="6">
    <location>
        <begin position="110"/>
        <end position="206"/>
    </location>
</feature>
<evidence type="ECO:0000256" key="3">
    <source>
        <dbReference type="ARBA" id="ARBA00022692"/>
    </source>
</evidence>
<comment type="subcellular location">
    <subcellularLocation>
        <location evidence="1">Cell membrane</location>
        <topology evidence="1">Multi-pass membrane protein</topology>
    </subcellularLocation>
</comment>
<evidence type="ECO:0000259" key="6">
    <source>
        <dbReference type="Pfam" id="PF00122"/>
    </source>
</evidence>
<accession>A0A098BMZ0</accession>
<dbReference type="PANTHER" id="PTHR48085">
    <property type="entry name" value="CADMIUM/ZINC-TRANSPORTING ATPASE HMA2-RELATED"/>
    <property type="match status" value="1"/>
</dbReference>
<dbReference type="Gene3D" id="1.20.1110.10">
    <property type="entry name" value="Calcium-transporting ATPase, transmembrane domain"/>
    <property type="match status" value="1"/>
</dbReference>
<evidence type="ECO:0000313" key="8">
    <source>
        <dbReference type="Proteomes" id="UP000042997"/>
    </source>
</evidence>
<dbReference type="EMBL" id="CCSD01000073">
    <property type="protein sequence ID" value="CDZ90089.1"/>
    <property type="molecule type" value="Genomic_DNA"/>
</dbReference>
<dbReference type="GO" id="GO:0005886">
    <property type="term" value="C:plasma membrane"/>
    <property type="evidence" value="ECO:0007669"/>
    <property type="project" value="UniProtKB-SubCell"/>
</dbReference>
<dbReference type="InterPro" id="IPR008250">
    <property type="entry name" value="ATPase_P-typ_transduc_dom_A_sf"/>
</dbReference>